<evidence type="ECO:0000313" key="4">
    <source>
        <dbReference type="Proteomes" id="UP000767238"/>
    </source>
</evidence>
<dbReference type="OrthoDB" id="3936258at2759"/>
<organism evidence="3 4">
    <name type="scientific">Aureobasidium melanogenum</name>
    <name type="common">Aureobasidium pullulans var. melanogenum</name>
    <dbReference type="NCBI Taxonomy" id="46634"/>
    <lineage>
        <taxon>Eukaryota</taxon>
        <taxon>Fungi</taxon>
        <taxon>Dikarya</taxon>
        <taxon>Ascomycota</taxon>
        <taxon>Pezizomycotina</taxon>
        <taxon>Dothideomycetes</taxon>
        <taxon>Dothideomycetidae</taxon>
        <taxon>Dothideales</taxon>
        <taxon>Saccotheciaceae</taxon>
        <taxon>Aureobasidium</taxon>
    </lineage>
</organism>
<feature type="non-terminal residue" evidence="3">
    <location>
        <position position="1296"/>
    </location>
</feature>
<dbReference type="Proteomes" id="UP000767238">
    <property type="component" value="Unassembled WGS sequence"/>
</dbReference>
<protein>
    <recommendedName>
        <fullName evidence="5">Apple domain-containing protein</fullName>
    </recommendedName>
</protein>
<feature type="signal peptide" evidence="2">
    <location>
        <begin position="1"/>
        <end position="18"/>
    </location>
</feature>
<accession>A0A9P8K8X2</accession>
<dbReference type="EMBL" id="JAHFYH010000015">
    <property type="protein sequence ID" value="KAH0225299.1"/>
    <property type="molecule type" value="Genomic_DNA"/>
</dbReference>
<gene>
    <name evidence="3" type="ORF">KCV03_g3113</name>
</gene>
<evidence type="ECO:0000313" key="3">
    <source>
        <dbReference type="EMBL" id="KAH0225299.1"/>
    </source>
</evidence>
<keyword evidence="2" id="KW-0732">Signal</keyword>
<sequence>MRFAGFSALALLLASSSAIPTKRQALIDSIGGSSLDDVIAEIKNNGNINLLGDLIEVAVDALSTEASAVAECFNPSASNALGSGSVVAGAGAGAGAGISVGGSGASSPSASAVASELSNLLSSVASAATAGPDAANAASAALNFLSTAGPAASVAPAISSLLSSIADDAASIPTGAASSLAGAASGAPAQLSSFLGSVASEAAAEATSVPNAAGQAAANAASSALGFLSTANPAASVAPAISSFLSSIAADPSATIPANVASSLANAASSVAANLPGVTAGVGAGVGIGGSVGGSPNPALSSLASSLLSDPAITGAPALSSAIGGLTNPGASVGPALSSALSSILANPSVSLPTGVVSSLVSAISSAANNGGGVASPATNTRASGSSAASSSSTPIACPFASKSTYSALGSQFTRYCNQFYGGTVLNLGNAVLKRQFGGSLNSCASICAPNARCLGTQYNPSTGACTFYSSLTNGVTRNGIQFAVRSSAASSILPPVSAGVTASASVPAGVPSGALSSLASEASTATGALGSELSSLISQLSTARTINTGALSSLISELPTATSLPTDLISSLVNPASTSRRPSVPGLSAVPSQVSSIVGGLSSAASLGSSALSSLASQITALPTEILPTNVASSLASEVSGISTAVDPSAILSSIASQITDPASSILSGASSEIASITSGLLPPGASASAITTSCGGALVDLCATIGLLDGVSVNLGIGGVGGATPTTYSGASGLYTATSTQCSGLVCLAVGLGPSVTATLGALQTDGTILDLGAGLGGLVPGITSGLSLPTTLPGGDVITSTSTSCSGAVCLAIGLGPSATVTLGALNTDGSIINIGAGITPAITSGPSTPTTLPDGEVITSTSTSCNAVLCLAIGLGPSATVDLGALNTDGSIVSLSAGVGGSPTITSPATTAGASVSIPDITSLSTSCSDALCVTVGLGPLATVSLGAIGSDGLVGLSAGVLATPTTVAGAEITAVSTTCDSLVCLSLGLGPLATVTLGLIGAGGLVGASVGVGGAATTPAVTAPAVVPTSVVVSGNTVTAVSTSCDGAAVDACITLGLGSFGSITLDAGVLPTSGGIASISAGASAGGSGAVITAPAVIPTSTVVNGATITAISQSCGVNGVVDACLSLGLGPLGTITLGADALNPTGGLISAGVSATLLPSLTNGQVVPTSMVTNGNTITAVSASCSGALLNACATLGLGSLGTITLNAGVLPTAGGVASISAGGNVLGGGSAVTAAPTPSTAVVSTTRLSTSCGLNLLGINVCATIAVPGVVSVNLKREATTLATVVRK</sequence>
<evidence type="ECO:0000256" key="2">
    <source>
        <dbReference type="SAM" id="SignalP"/>
    </source>
</evidence>
<feature type="chain" id="PRO_5040511088" description="Apple domain-containing protein" evidence="2">
    <location>
        <begin position="19"/>
        <end position="1296"/>
    </location>
</feature>
<reference evidence="3" key="1">
    <citation type="journal article" date="2021" name="J Fungi (Basel)">
        <title>Virulence traits and population genomics of the black yeast Aureobasidium melanogenum.</title>
        <authorList>
            <person name="Cernosa A."/>
            <person name="Sun X."/>
            <person name="Gostincar C."/>
            <person name="Fang C."/>
            <person name="Gunde-Cimerman N."/>
            <person name="Song Z."/>
        </authorList>
    </citation>
    <scope>NUCLEOTIDE SEQUENCE</scope>
    <source>
        <strain evidence="3">EXF-8016</strain>
    </source>
</reference>
<name>A0A9P8K8X2_AURME</name>
<evidence type="ECO:0000256" key="1">
    <source>
        <dbReference type="SAM" id="MobiDB-lite"/>
    </source>
</evidence>
<comment type="caution">
    <text evidence="3">The sequence shown here is derived from an EMBL/GenBank/DDBJ whole genome shotgun (WGS) entry which is preliminary data.</text>
</comment>
<feature type="compositionally biased region" description="Low complexity" evidence="1">
    <location>
        <begin position="383"/>
        <end position="393"/>
    </location>
</feature>
<proteinExistence type="predicted"/>
<reference evidence="3" key="2">
    <citation type="submission" date="2021-08" db="EMBL/GenBank/DDBJ databases">
        <authorList>
            <person name="Gostincar C."/>
            <person name="Sun X."/>
            <person name="Song Z."/>
            <person name="Gunde-Cimerman N."/>
        </authorList>
    </citation>
    <scope>NUCLEOTIDE SEQUENCE</scope>
    <source>
        <strain evidence="3">EXF-8016</strain>
    </source>
</reference>
<evidence type="ECO:0008006" key="5">
    <source>
        <dbReference type="Google" id="ProtNLM"/>
    </source>
</evidence>
<feature type="region of interest" description="Disordered" evidence="1">
    <location>
        <begin position="371"/>
        <end position="395"/>
    </location>
</feature>